<evidence type="ECO:0000313" key="3">
    <source>
        <dbReference type="Proteomes" id="UP000236592"/>
    </source>
</evidence>
<gene>
    <name evidence="2" type="ORF">C1A40_07510</name>
</gene>
<evidence type="ECO:0000256" key="1">
    <source>
        <dbReference type="SAM" id="Phobius"/>
    </source>
</evidence>
<dbReference type="Proteomes" id="UP000236592">
    <property type="component" value="Chromosome"/>
</dbReference>
<keyword evidence="1" id="KW-0812">Transmembrane</keyword>
<feature type="transmembrane region" description="Helical" evidence="1">
    <location>
        <begin position="76"/>
        <end position="97"/>
    </location>
</feature>
<dbReference type="EMBL" id="CP025938">
    <property type="protein sequence ID" value="AUS05331.1"/>
    <property type="molecule type" value="Genomic_DNA"/>
</dbReference>
<accession>A0A2I7SHF9</accession>
<keyword evidence="3" id="KW-1185">Reference proteome</keyword>
<dbReference type="KEGG" id="taj:C1A40_07510"/>
<sequence>MSLNDSLTNTNKKAKQVSEKFFHTSYEYYKLKIFQQLTTSFGIVFKTIFIGSLLVIGLTFLAIALAFLIGKSLGNYTQGFLIVGGGFVILSIIAFMLRKHMSNFIVSKLSEKFFN</sequence>
<proteinExistence type="predicted"/>
<evidence type="ECO:0008006" key="4">
    <source>
        <dbReference type="Google" id="ProtNLM"/>
    </source>
</evidence>
<keyword evidence="1" id="KW-1133">Transmembrane helix</keyword>
<name>A0A2I7SHF9_9FLAO</name>
<feature type="transmembrane region" description="Helical" evidence="1">
    <location>
        <begin position="43"/>
        <end position="70"/>
    </location>
</feature>
<reference evidence="3" key="1">
    <citation type="submission" date="2018-01" db="EMBL/GenBank/DDBJ databases">
        <title>Complete genome of Tamlana sp. UJ94.</title>
        <authorList>
            <person name="Jung J."/>
            <person name="Chung D."/>
            <person name="Bae S.S."/>
            <person name="Baek K."/>
        </authorList>
    </citation>
    <scope>NUCLEOTIDE SEQUENCE [LARGE SCALE GENOMIC DNA]</scope>
    <source>
        <strain evidence="3">UJ94</strain>
    </source>
</reference>
<dbReference type="OrthoDB" id="1202744at2"/>
<evidence type="ECO:0000313" key="2">
    <source>
        <dbReference type="EMBL" id="AUS05331.1"/>
    </source>
</evidence>
<dbReference type="RefSeq" id="WP_102995371.1">
    <property type="nucleotide sequence ID" value="NZ_CP025938.1"/>
</dbReference>
<keyword evidence="1" id="KW-0472">Membrane</keyword>
<organism evidence="2 3">
    <name type="scientific">Pseudotamlana carrageenivorans</name>
    <dbReference type="NCBI Taxonomy" id="2069432"/>
    <lineage>
        <taxon>Bacteria</taxon>
        <taxon>Pseudomonadati</taxon>
        <taxon>Bacteroidota</taxon>
        <taxon>Flavobacteriia</taxon>
        <taxon>Flavobacteriales</taxon>
        <taxon>Flavobacteriaceae</taxon>
        <taxon>Pseudotamlana</taxon>
    </lineage>
</organism>
<dbReference type="AlphaFoldDB" id="A0A2I7SHF9"/>
<protein>
    <recommendedName>
        <fullName evidence="4">Competence protein</fullName>
    </recommendedName>
</protein>